<keyword evidence="6 9" id="KW-0479">Metal-binding</keyword>
<dbReference type="NCBIfam" id="NF006879">
    <property type="entry name" value="PRK09375.1-4"/>
    <property type="match status" value="1"/>
</dbReference>
<dbReference type="HAMAP" id="MF_00568">
    <property type="entry name" value="NadA_type2"/>
    <property type="match status" value="1"/>
</dbReference>
<keyword evidence="7 9" id="KW-0408">Iron</keyword>
<sequence>MARIIDALLTASESGCDPRAVHGTWGALDAAARRGLAYTPEVRAKTDHLYEKVKHVIPAVEWPAYAPLIAAINEMKAAKGAVILAHNYMTSEIFHCVGDFRGDSLQLAREAAETDAKVIVQAGVHFMAETSKILAPEKTVLIPDMRAGCSLAASITGADVRLIKERFPGVPVVTYVNTSADVKAESDVCCTSSNAAAVVEWAAREWNTDRVILLPDEFLAKNVATQTGIKIISWHGRCEVHERFTAEDITELRAAHPGVVVLAHPECPPDVMAAADFAGSTAALQHYVEEKRPGKVVLLTECSMSDNVAATAPDVDFIRPCNLCPHMKRITLEGIYDALANMQHEVVIPEDIRVRAKQAIQRMLDLPKEKPRAFATGRAPVAVELV</sequence>
<comment type="subcellular location">
    <subcellularLocation>
        <location evidence="9">Cytoplasm</location>
    </subcellularLocation>
</comment>
<comment type="pathway">
    <text evidence="1 9">Cofactor biosynthesis; NAD(+) biosynthesis; quinolinate from iminoaspartate: step 1/1.</text>
</comment>
<keyword evidence="11" id="KW-1185">Reference proteome</keyword>
<dbReference type="NCBIfam" id="TIGR00550">
    <property type="entry name" value="nadA"/>
    <property type="match status" value="1"/>
</dbReference>
<feature type="binding site" evidence="9">
    <location>
        <position position="324"/>
    </location>
    <ligand>
        <name>[4Fe-4S] cluster</name>
        <dbReference type="ChEBI" id="CHEBI:49883"/>
    </ligand>
</feature>
<evidence type="ECO:0000256" key="6">
    <source>
        <dbReference type="ARBA" id="ARBA00022723"/>
    </source>
</evidence>
<dbReference type="GO" id="GO:0051539">
    <property type="term" value="F:4 iron, 4 sulfur cluster binding"/>
    <property type="evidence" value="ECO:0007669"/>
    <property type="project" value="UniProtKB-KW"/>
</dbReference>
<evidence type="ECO:0000256" key="7">
    <source>
        <dbReference type="ARBA" id="ARBA00023004"/>
    </source>
</evidence>
<feature type="binding site" evidence="9">
    <location>
        <position position="192"/>
    </location>
    <ligand>
        <name>iminosuccinate</name>
        <dbReference type="ChEBI" id="CHEBI:77875"/>
    </ligand>
</feature>
<keyword evidence="3 9" id="KW-0004">4Fe-4S</keyword>
<dbReference type="NCBIfam" id="NF006878">
    <property type="entry name" value="PRK09375.1-2"/>
    <property type="match status" value="1"/>
</dbReference>
<keyword evidence="9" id="KW-0963">Cytoplasm</keyword>
<feature type="binding site" evidence="9">
    <location>
        <position position="238"/>
    </location>
    <ligand>
        <name>[4Fe-4S] cluster</name>
        <dbReference type="ChEBI" id="CHEBI:49883"/>
    </ligand>
</feature>
<dbReference type="EMBL" id="CP047045">
    <property type="protein sequence ID" value="QGZ95753.1"/>
    <property type="molecule type" value="Genomic_DNA"/>
</dbReference>
<evidence type="ECO:0000256" key="3">
    <source>
        <dbReference type="ARBA" id="ARBA00022485"/>
    </source>
</evidence>
<gene>
    <name evidence="9 10" type="primary">nadA</name>
    <name evidence="10" type="ORF">DSM104635_02604</name>
</gene>
<reference evidence="11" key="1">
    <citation type="submission" date="2019-12" db="EMBL/GenBank/DDBJ databases">
        <title>Complete genome of Terracaulis silvestris 0127_4.</title>
        <authorList>
            <person name="Vieira S."/>
            <person name="Riedel T."/>
            <person name="Sproer C."/>
            <person name="Pascual J."/>
            <person name="Boedeker C."/>
            <person name="Overmann J."/>
        </authorList>
    </citation>
    <scope>NUCLEOTIDE SEQUENCE [LARGE SCALE GENOMIC DNA]</scope>
    <source>
        <strain evidence="11">0127_4</strain>
    </source>
</reference>
<dbReference type="UniPathway" id="UPA00253">
    <property type="reaction ID" value="UER00327"/>
</dbReference>
<dbReference type="PANTHER" id="PTHR30573">
    <property type="entry name" value="QUINOLINATE SYNTHETASE A"/>
    <property type="match status" value="1"/>
</dbReference>
<dbReference type="GO" id="GO:0008987">
    <property type="term" value="F:quinolinate synthetase A activity"/>
    <property type="evidence" value="ECO:0007669"/>
    <property type="project" value="UniProtKB-UniRule"/>
</dbReference>
<comment type="similarity">
    <text evidence="9">Belongs to the quinolinate synthase family. Type 2 subfamily.</text>
</comment>
<dbReference type="GO" id="GO:0034628">
    <property type="term" value="P:'de novo' NAD+ biosynthetic process from L-aspartate"/>
    <property type="evidence" value="ECO:0007669"/>
    <property type="project" value="TreeGrafter"/>
</dbReference>
<keyword evidence="5 9" id="KW-0808">Transferase</keyword>
<evidence type="ECO:0000256" key="4">
    <source>
        <dbReference type="ARBA" id="ARBA00022642"/>
    </source>
</evidence>
<comment type="cofactor">
    <cofactor evidence="9">
        <name>[4Fe-4S] cluster</name>
        <dbReference type="ChEBI" id="CHEBI:49883"/>
    </cofactor>
    <text evidence="9">Binds 1 [4Fe-4S] cluster per subunit.</text>
</comment>
<keyword evidence="8 9" id="KW-0411">Iron-sulfur</keyword>
<dbReference type="KEGG" id="tsv:DSM104635_02604"/>
<comment type="catalytic activity">
    <reaction evidence="9">
        <text>iminosuccinate + dihydroxyacetone phosphate = quinolinate + phosphate + 2 H2O + H(+)</text>
        <dbReference type="Rhea" id="RHEA:25888"/>
        <dbReference type="ChEBI" id="CHEBI:15377"/>
        <dbReference type="ChEBI" id="CHEBI:15378"/>
        <dbReference type="ChEBI" id="CHEBI:29959"/>
        <dbReference type="ChEBI" id="CHEBI:43474"/>
        <dbReference type="ChEBI" id="CHEBI:57642"/>
        <dbReference type="ChEBI" id="CHEBI:77875"/>
        <dbReference type="EC" id="2.5.1.72"/>
    </reaction>
</comment>
<comment type="function">
    <text evidence="9">Catalyzes the condensation of iminoaspartate with dihydroxyacetone phosphate to form quinolinate.</text>
</comment>
<dbReference type="RefSeq" id="WP_158766589.1">
    <property type="nucleotide sequence ID" value="NZ_CP047045.1"/>
</dbReference>
<dbReference type="SUPFAM" id="SSF142754">
    <property type="entry name" value="NadA-like"/>
    <property type="match status" value="1"/>
</dbReference>
<dbReference type="EC" id="2.5.1.72" evidence="2 9"/>
<keyword evidence="4 9" id="KW-0662">Pyridine nucleotide biosynthesis</keyword>
<dbReference type="InterPro" id="IPR023066">
    <property type="entry name" value="Quinolinate_synth_type2"/>
</dbReference>
<dbReference type="InterPro" id="IPR036094">
    <property type="entry name" value="NadA_sf"/>
</dbReference>
<protein>
    <recommendedName>
        <fullName evidence="2 9">Quinolinate synthase</fullName>
        <ecNumber evidence="2 9">2.5.1.72</ecNumber>
    </recommendedName>
</protein>
<feature type="binding site" evidence="9">
    <location>
        <position position="281"/>
    </location>
    <ligand>
        <name>iminosuccinate</name>
        <dbReference type="ChEBI" id="CHEBI:77875"/>
    </ligand>
</feature>
<dbReference type="Proteomes" id="UP000431269">
    <property type="component" value="Chromosome"/>
</dbReference>
<evidence type="ECO:0000313" key="10">
    <source>
        <dbReference type="EMBL" id="QGZ95753.1"/>
    </source>
</evidence>
<evidence type="ECO:0000256" key="8">
    <source>
        <dbReference type="ARBA" id="ARBA00023014"/>
    </source>
</evidence>
<name>A0A6I6MX26_9CAUL</name>
<feature type="binding site" evidence="9">
    <location>
        <begin position="264"/>
        <end position="266"/>
    </location>
    <ligand>
        <name>iminosuccinate</name>
        <dbReference type="ChEBI" id="CHEBI:77875"/>
    </ligand>
</feature>
<feature type="binding site" evidence="9">
    <location>
        <position position="86"/>
    </location>
    <ligand>
        <name>iminosuccinate</name>
        <dbReference type="ChEBI" id="CHEBI:77875"/>
    </ligand>
</feature>
<dbReference type="InterPro" id="IPR003473">
    <property type="entry name" value="NadA"/>
</dbReference>
<feature type="binding site" evidence="9">
    <location>
        <position position="104"/>
    </location>
    <ligand>
        <name>iminosuccinate</name>
        <dbReference type="ChEBI" id="CHEBI:77875"/>
    </ligand>
</feature>
<accession>A0A6I6MX26</accession>
<dbReference type="PANTHER" id="PTHR30573:SF0">
    <property type="entry name" value="QUINOLINATE SYNTHASE, CHLOROPLASTIC"/>
    <property type="match status" value="1"/>
</dbReference>
<evidence type="ECO:0000256" key="9">
    <source>
        <dbReference type="HAMAP-Rule" id="MF_00568"/>
    </source>
</evidence>
<dbReference type="Gene3D" id="3.40.50.10800">
    <property type="entry name" value="NadA-like"/>
    <property type="match status" value="3"/>
</dbReference>
<organism evidence="10 11">
    <name type="scientific">Terricaulis silvestris</name>
    <dbReference type="NCBI Taxonomy" id="2686094"/>
    <lineage>
        <taxon>Bacteria</taxon>
        <taxon>Pseudomonadati</taxon>
        <taxon>Pseudomonadota</taxon>
        <taxon>Alphaproteobacteria</taxon>
        <taxon>Caulobacterales</taxon>
        <taxon>Caulobacteraceae</taxon>
        <taxon>Terricaulis</taxon>
    </lineage>
</organism>
<dbReference type="Pfam" id="PF02445">
    <property type="entry name" value="NadA"/>
    <property type="match status" value="1"/>
</dbReference>
<dbReference type="GO" id="GO:0046872">
    <property type="term" value="F:metal ion binding"/>
    <property type="evidence" value="ECO:0007669"/>
    <property type="project" value="UniProtKB-KW"/>
</dbReference>
<proteinExistence type="inferred from homology"/>
<feature type="binding site" evidence="9">
    <location>
        <begin position="175"/>
        <end position="177"/>
    </location>
    <ligand>
        <name>iminosuccinate</name>
        <dbReference type="ChEBI" id="CHEBI:77875"/>
    </ligand>
</feature>
<feature type="binding site" evidence="9">
    <location>
        <position position="149"/>
    </location>
    <ligand>
        <name>[4Fe-4S] cluster</name>
        <dbReference type="ChEBI" id="CHEBI:49883"/>
    </ligand>
</feature>
<dbReference type="GO" id="GO:0005829">
    <property type="term" value="C:cytosol"/>
    <property type="evidence" value="ECO:0007669"/>
    <property type="project" value="TreeGrafter"/>
</dbReference>
<dbReference type="AlphaFoldDB" id="A0A6I6MX26"/>
<evidence type="ECO:0000256" key="1">
    <source>
        <dbReference type="ARBA" id="ARBA00005065"/>
    </source>
</evidence>
<evidence type="ECO:0000256" key="5">
    <source>
        <dbReference type="ARBA" id="ARBA00022679"/>
    </source>
</evidence>
<evidence type="ECO:0000313" key="11">
    <source>
        <dbReference type="Proteomes" id="UP000431269"/>
    </source>
</evidence>
<evidence type="ECO:0000256" key="2">
    <source>
        <dbReference type="ARBA" id="ARBA00012669"/>
    </source>
</evidence>